<dbReference type="InterPro" id="IPR004045">
    <property type="entry name" value="Glutathione_S-Trfase_N"/>
</dbReference>
<dbReference type="Gene3D" id="1.20.1050.10">
    <property type="match status" value="1"/>
</dbReference>
<dbReference type="PANTHER" id="PTHR44051">
    <property type="entry name" value="GLUTATHIONE S-TRANSFERASE-RELATED"/>
    <property type="match status" value="1"/>
</dbReference>
<dbReference type="PATRIC" id="fig|1391654.3.peg.420"/>
<dbReference type="AlphaFoldDB" id="A0A0K1PK27"/>
<dbReference type="CDD" id="cd03188">
    <property type="entry name" value="GST_C_Beta"/>
    <property type="match status" value="1"/>
</dbReference>
<proteinExistence type="predicted"/>
<dbReference type="STRING" id="1391654.AKJ09_00405"/>
<dbReference type="KEGG" id="llu:AKJ09_00405"/>
<evidence type="ECO:0000313" key="3">
    <source>
        <dbReference type="EMBL" id="AKU93741.1"/>
    </source>
</evidence>
<evidence type="ECO:0000259" key="2">
    <source>
        <dbReference type="PROSITE" id="PS50405"/>
    </source>
</evidence>
<dbReference type="InterPro" id="IPR036282">
    <property type="entry name" value="Glutathione-S-Trfase_C_sf"/>
</dbReference>
<feature type="domain" description="GST C-terminal" evidence="2">
    <location>
        <begin position="88"/>
        <end position="200"/>
    </location>
</feature>
<dbReference type="GO" id="GO:0016740">
    <property type="term" value="F:transferase activity"/>
    <property type="evidence" value="ECO:0007669"/>
    <property type="project" value="UniProtKB-KW"/>
</dbReference>
<dbReference type="CDD" id="cd03057">
    <property type="entry name" value="GST_N_Beta"/>
    <property type="match status" value="1"/>
</dbReference>
<dbReference type="OrthoDB" id="8772754at2"/>
<evidence type="ECO:0000259" key="1">
    <source>
        <dbReference type="PROSITE" id="PS50404"/>
    </source>
</evidence>
<dbReference type="InterPro" id="IPR040079">
    <property type="entry name" value="Glutathione_S-Trfase"/>
</dbReference>
<dbReference type="SFLD" id="SFLDS00019">
    <property type="entry name" value="Glutathione_Transferase_(cytos"/>
    <property type="match status" value="1"/>
</dbReference>
<dbReference type="Gene3D" id="3.40.30.10">
    <property type="entry name" value="Glutaredoxin"/>
    <property type="match status" value="1"/>
</dbReference>
<dbReference type="PROSITE" id="PS50405">
    <property type="entry name" value="GST_CTER"/>
    <property type="match status" value="1"/>
</dbReference>
<keyword evidence="4" id="KW-1185">Reference proteome</keyword>
<dbReference type="InterPro" id="IPR036249">
    <property type="entry name" value="Thioredoxin-like_sf"/>
</dbReference>
<sequence>MKLYYSPGASSLSCHVALREARIAADLVRVDLETKTLRESGQSYLVKNPLGKVPAIELDDGSVLTEGAAVLLFIADSAPASNLAPREGTMLRHRLLEALSFVATELHKGYAPMFDPHVPPSYKARLMSDPKPLLRMASLVDAGPWILGDVFSVADAYLFSILRLGRQAGLDFSAWPKVDDYMARVAARPAVREALAFEGL</sequence>
<dbReference type="EMBL" id="CP012333">
    <property type="protein sequence ID" value="AKU93741.1"/>
    <property type="molecule type" value="Genomic_DNA"/>
</dbReference>
<dbReference type="SFLD" id="SFLDG00358">
    <property type="entry name" value="Main_(cytGST)"/>
    <property type="match status" value="1"/>
</dbReference>
<name>A0A0K1PK27_9BACT</name>
<dbReference type="RefSeq" id="WP_146645448.1">
    <property type="nucleotide sequence ID" value="NZ_CP012333.1"/>
</dbReference>
<dbReference type="InterPro" id="IPR010987">
    <property type="entry name" value="Glutathione-S-Trfase_C-like"/>
</dbReference>
<dbReference type="SUPFAM" id="SSF47616">
    <property type="entry name" value="GST C-terminal domain-like"/>
    <property type="match status" value="1"/>
</dbReference>
<reference evidence="3 4" key="1">
    <citation type="submission" date="2015-08" db="EMBL/GenBank/DDBJ databases">
        <authorList>
            <person name="Babu N.S."/>
            <person name="Beckwith C.J."/>
            <person name="Beseler K.G."/>
            <person name="Brison A."/>
            <person name="Carone J.V."/>
            <person name="Caskin T.P."/>
            <person name="Diamond M."/>
            <person name="Durham M.E."/>
            <person name="Foxe J.M."/>
            <person name="Go M."/>
            <person name="Henderson B.A."/>
            <person name="Jones I.B."/>
            <person name="McGettigan J.A."/>
            <person name="Micheletti S.J."/>
            <person name="Nasrallah M.E."/>
            <person name="Ortiz D."/>
            <person name="Piller C.R."/>
            <person name="Privatt S.R."/>
            <person name="Schneider S.L."/>
            <person name="Sharp S."/>
            <person name="Smith T.C."/>
            <person name="Stanton J.D."/>
            <person name="Ullery H.E."/>
            <person name="Wilson R.J."/>
            <person name="Serrano M.G."/>
            <person name="Buck G."/>
            <person name="Lee V."/>
            <person name="Wang Y."/>
            <person name="Carvalho R."/>
            <person name="Voegtly L."/>
            <person name="Shi R."/>
            <person name="Duckworth R."/>
            <person name="Johnson A."/>
            <person name="Loviza R."/>
            <person name="Walstead R."/>
            <person name="Shah Z."/>
            <person name="Kiflezghi M."/>
            <person name="Wade K."/>
            <person name="Ball S.L."/>
            <person name="Bradley K.W."/>
            <person name="Asai D.J."/>
            <person name="Bowman C.A."/>
            <person name="Russell D.A."/>
            <person name="Pope W.H."/>
            <person name="Jacobs-Sera D."/>
            <person name="Hendrix R.W."/>
            <person name="Hatfull G.F."/>
        </authorList>
    </citation>
    <scope>NUCLEOTIDE SEQUENCE [LARGE SCALE GENOMIC DNA]</scope>
    <source>
        <strain evidence="3 4">DSM 27648</strain>
    </source>
</reference>
<gene>
    <name evidence="3" type="ORF">AKJ09_00405</name>
</gene>
<dbReference type="PANTHER" id="PTHR44051:SF8">
    <property type="entry name" value="GLUTATHIONE S-TRANSFERASE GSTA"/>
    <property type="match status" value="1"/>
</dbReference>
<dbReference type="Pfam" id="PF13409">
    <property type="entry name" value="GST_N_2"/>
    <property type="match status" value="1"/>
</dbReference>
<protein>
    <submittedName>
        <fullName evidence="3">Glutathione S-transferase</fullName>
    </submittedName>
</protein>
<dbReference type="Pfam" id="PF00043">
    <property type="entry name" value="GST_C"/>
    <property type="match status" value="1"/>
</dbReference>
<accession>A0A0K1PK27</accession>
<feature type="domain" description="GST N-terminal" evidence="1">
    <location>
        <begin position="1"/>
        <end position="82"/>
    </location>
</feature>
<dbReference type="InterPro" id="IPR004046">
    <property type="entry name" value="GST_C"/>
</dbReference>
<organism evidence="3 4">
    <name type="scientific">Labilithrix luteola</name>
    <dbReference type="NCBI Taxonomy" id="1391654"/>
    <lineage>
        <taxon>Bacteria</taxon>
        <taxon>Pseudomonadati</taxon>
        <taxon>Myxococcota</taxon>
        <taxon>Polyangia</taxon>
        <taxon>Polyangiales</taxon>
        <taxon>Labilitrichaceae</taxon>
        <taxon>Labilithrix</taxon>
    </lineage>
</organism>
<dbReference type="Proteomes" id="UP000064967">
    <property type="component" value="Chromosome"/>
</dbReference>
<dbReference type="SFLD" id="SFLDG01150">
    <property type="entry name" value="Main.1:_Beta-like"/>
    <property type="match status" value="1"/>
</dbReference>
<keyword evidence="3" id="KW-0808">Transferase</keyword>
<dbReference type="PROSITE" id="PS50404">
    <property type="entry name" value="GST_NTER"/>
    <property type="match status" value="1"/>
</dbReference>
<evidence type="ECO:0000313" key="4">
    <source>
        <dbReference type="Proteomes" id="UP000064967"/>
    </source>
</evidence>
<dbReference type="SUPFAM" id="SSF52833">
    <property type="entry name" value="Thioredoxin-like"/>
    <property type="match status" value="1"/>
</dbReference>